<organism evidence="1 2">
    <name type="scientific">Dubosiella muris</name>
    <dbReference type="NCBI Taxonomy" id="3038133"/>
    <lineage>
        <taxon>Bacteria</taxon>
        <taxon>Bacillati</taxon>
        <taxon>Bacillota</taxon>
        <taxon>Erysipelotrichia</taxon>
        <taxon>Erysipelotrichales</taxon>
        <taxon>Erysipelotrichaceae</taxon>
        <taxon>Dubosiella</taxon>
    </lineage>
</organism>
<reference evidence="1" key="1">
    <citation type="submission" date="2019-04" db="EMBL/GenBank/DDBJ databases">
        <title>Microbes associate with the intestines of laboratory mice.</title>
        <authorList>
            <person name="Navarre W."/>
            <person name="Wong E."/>
            <person name="Huang K."/>
            <person name="Tropini C."/>
            <person name="Ng K."/>
            <person name="Yu B."/>
        </authorList>
    </citation>
    <scope>NUCLEOTIDE SEQUENCE</scope>
    <source>
        <strain evidence="1">NM09_H32</strain>
    </source>
</reference>
<dbReference type="EMBL" id="SRYG01000009">
    <property type="protein sequence ID" value="TGY66102.1"/>
    <property type="molecule type" value="Genomic_DNA"/>
</dbReference>
<evidence type="ECO:0000313" key="2">
    <source>
        <dbReference type="Proteomes" id="UP000308836"/>
    </source>
</evidence>
<gene>
    <name evidence="1" type="ORF">E5336_05415</name>
</gene>
<dbReference type="Proteomes" id="UP000308836">
    <property type="component" value="Unassembled WGS sequence"/>
</dbReference>
<keyword evidence="1" id="KW-0378">Hydrolase</keyword>
<comment type="caution">
    <text evidence="1">The sequence shown here is derived from an EMBL/GenBank/DDBJ whole genome shotgun (WGS) entry which is preliminary data.</text>
</comment>
<proteinExistence type="predicted"/>
<evidence type="ECO:0000313" key="1">
    <source>
        <dbReference type="EMBL" id="TGY66102.1"/>
    </source>
</evidence>
<name>A0AC61R8T7_9FIRM</name>
<protein>
    <submittedName>
        <fullName evidence="1">Glycosyl hydrolase</fullName>
    </submittedName>
</protein>
<sequence>MSFITDEEKKKARALLSRLSRQEKCEMLSGLDYWRMRGIERLGLPDYWISDGPSGLRKQVKEADYFGVHESVPAICYPAPVTCASTFDPALIERVGQALASDCIEEDVAMVLAPGVNHKRFALGGRNFEYYSEDPLVSTKMGAAMIAGIQSLGVAACVKHFVCNNQETGRMVCDAIVDDKALAEIYLRPFRAIGKETDVAAMMTAYNRLNGVYCTENKALLDLGRSAGFGGAYISDWGAVNDVLKSFQAGLNLEMPGVSDETTTLLERALDEGRWTEGGLDACVLPLLELLVHQAGQSPRAALSRSERKQIARAAAESGIVLLKNENGALPIRTRSVTLVGAFAKHPRIQGTGSSKVNPLEVERLVDVFDHAYYAKGFDEEGKTNEAWCAQAVSLARKSEVVLVCAALPAQAESEGFDRKTLALPEGINEVIRRIAQVHERVVVALACGGPVAMPWLEQVQGVALSYLGGSYGQSALARVLQGQAEAGGRLAETWPRPGLEIPVRTGWKASAYVESVYTGYKYYNGAQVDVLFPFGYGLSYTTFAYSEFERTGRRIGFRVRNTGKRRGSEVVQIYRNDALPFSTQKLLYFEKLDLAPNEEAFVSYLVQDEDLMEYFDGWVLRKGVHQIEVGSSSRAIHHRFLLETDGVSVSVVPAYASAKNVGRLTRSDFASLCGREIFMAESARKPYDQNVCLNDLMEGGWMERTVARWLLKQVPARQGELLQTAPLRILKMNAIDAATRQGLLDLLNGHVVRGARHVDWRALLAFLKENT</sequence>
<accession>A0AC61R8T7</accession>
<keyword evidence="2" id="KW-1185">Reference proteome</keyword>